<dbReference type="PANTHER" id="PTHR46855:SF21">
    <property type="entry name" value="GATA ZINC FINGER PROTEIN"/>
    <property type="match status" value="1"/>
</dbReference>
<dbReference type="EMBL" id="JAMSHJ010000001">
    <property type="protein sequence ID" value="KAI5445702.1"/>
    <property type="molecule type" value="Genomic_DNA"/>
</dbReference>
<dbReference type="InterPro" id="IPR013088">
    <property type="entry name" value="Znf_NHR/GATA"/>
</dbReference>
<dbReference type="AlphaFoldDB" id="A0A9D5BL44"/>
<dbReference type="Gramene" id="Psat01G0379700-T1">
    <property type="protein sequence ID" value="KAI5445702.1"/>
    <property type="gene ID" value="KIW84_013797"/>
</dbReference>
<protein>
    <recommendedName>
        <fullName evidence="5">GATA-type domain-containing protein</fullName>
    </recommendedName>
</protein>
<dbReference type="Gene3D" id="3.30.50.10">
    <property type="entry name" value="Erythroid Transcription Factor GATA-1, subunit A"/>
    <property type="match status" value="1"/>
</dbReference>
<evidence type="ECO:0000259" key="5">
    <source>
        <dbReference type="PROSITE" id="PS50114"/>
    </source>
</evidence>
<dbReference type="PANTHER" id="PTHR46855">
    <property type="entry name" value="OSJNBB0038F03.10 PROTEIN"/>
    <property type="match status" value="1"/>
</dbReference>
<sequence length="152" mass="17071">MMNGPCMHCGIDSTPLWRKGPNGKSILCNACGSRFKAKGNLENYLPKIALQNRILRLNIEKANDKGLKLSNKTSGGINTNTRDFKIPRKKRSPVKKLTPIERFHKTLLRLSKSEKLSNDNILLTENMNNFMPNNEIGLGCILLHKTNVTPTN</sequence>
<keyword evidence="2" id="KW-0238">DNA-binding</keyword>
<keyword evidence="4" id="KW-0479">Metal-binding</keyword>
<dbReference type="InterPro" id="IPR044589">
    <property type="entry name" value="GATA26/27"/>
</dbReference>
<evidence type="ECO:0000313" key="6">
    <source>
        <dbReference type="EMBL" id="KAI5445702.1"/>
    </source>
</evidence>
<keyword evidence="1" id="KW-0805">Transcription regulation</keyword>
<evidence type="ECO:0000313" key="7">
    <source>
        <dbReference type="Proteomes" id="UP001058974"/>
    </source>
</evidence>
<dbReference type="SMART" id="SM00401">
    <property type="entry name" value="ZnF_GATA"/>
    <property type="match status" value="1"/>
</dbReference>
<dbReference type="PROSITE" id="PS50114">
    <property type="entry name" value="GATA_ZN_FINGER_2"/>
    <property type="match status" value="1"/>
</dbReference>
<dbReference type="Pfam" id="PF00320">
    <property type="entry name" value="GATA"/>
    <property type="match status" value="1"/>
</dbReference>
<evidence type="ECO:0000256" key="1">
    <source>
        <dbReference type="ARBA" id="ARBA00023015"/>
    </source>
</evidence>
<evidence type="ECO:0000256" key="3">
    <source>
        <dbReference type="ARBA" id="ARBA00023163"/>
    </source>
</evidence>
<keyword evidence="7" id="KW-1185">Reference proteome</keyword>
<dbReference type="OrthoDB" id="515401at2759"/>
<keyword evidence="4" id="KW-0863">Zinc-finger</keyword>
<dbReference type="GO" id="GO:0008270">
    <property type="term" value="F:zinc ion binding"/>
    <property type="evidence" value="ECO:0007669"/>
    <property type="project" value="UniProtKB-KW"/>
</dbReference>
<feature type="domain" description="GATA-type" evidence="5">
    <location>
        <begin position="6"/>
        <end position="53"/>
    </location>
</feature>
<comment type="caution">
    <text evidence="6">The sequence shown here is derived from an EMBL/GenBank/DDBJ whole genome shotgun (WGS) entry which is preliminary data.</text>
</comment>
<dbReference type="CDD" id="cd00202">
    <property type="entry name" value="ZnF_GATA"/>
    <property type="match status" value="1"/>
</dbReference>
<dbReference type="GO" id="GO:0043565">
    <property type="term" value="F:sequence-specific DNA binding"/>
    <property type="evidence" value="ECO:0007669"/>
    <property type="project" value="InterPro"/>
</dbReference>
<proteinExistence type="predicted"/>
<accession>A0A9D5BL44</accession>
<gene>
    <name evidence="6" type="ORF">KIW84_013797</name>
</gene>
<keyword evidence="4" id="KW-0862">Zinc</keyword>
<organism evidence="6 7">
    <name type="scientific">Pisum sativum</name>
    <name type="common">Garden pea</name>
    <name type="synonym">Lathyrus oleraceus</name>
    <dbReference type="NCBI Taxonomy" id="3888"/>
    <lineage>
        <taxon>Eukaryota</taxon>
        <taxon>Viridiplantae</taxon>
        <taxon>Streptophyta</taxon>
        <taxon>Embryophyta</taxon>
        <taxon>Tracheophyta</taxon>
        <taxon>Spermatophyta</taxon>
        <taxon>Magnoliopsida</taxon>
        <taxon>eudicotyledons</taxon>
        <taxon>Gunneridae</taxon>
        <taxon>Pentapetalae</taxon>
        <taxon>rosids</taxon>
        <taxon>fabids</taxon>
        <taxon>Fabales</taxon>
        <taxon>Fabaceae</taxon>
        <taxon>Papilionoideae</taxon>
        <taxon>50 kb inversion clade</taxon>
        <taxon>NPAAA clade</taxon>
        <taxon>Hologalegina</taxon>
        <taxon>IRL clade</taxon>
        <taxon>Fabeae</taxon>
        <taxon>Lathyrus</taxon>
    </lineage>
</organism>
<name>A0A9D5BL44_PEA</name>
<dbReference type="SUPFAM" id="SSF57716">
    <property type="entry name" value="Glucocorticoid receptor-like (DNA-binding domain)"/>
    <property type="match status" value="1"/>
</dbReference>
<dbReference type="PROSITE" id="PS00344">
    <property type="entry name" value="GATA_ZN_FINGER_1"/>
    <property type="match status" value="1"/>
</dbReference>
<dbReference type="InterPro" id="IPR000679">
    <property type="entry name" value="Znf_GATA"/>
</dbReference>
<evidence type="ECO:0000256" key="2">
    <source>
        <dbReference type="ARBA" id="ARBA00023125"/>
    </source>
</evidence>
<keyword evidence="3" id="KW-0804">Transcription</keyword>
<evidence type="ECO:0000256" key="4">
    <source>
        <dbReference type="PROSITE-ProRule" id="PRU00094"/>
    </source>
</evidence>
<dbReference type="Proteomes" id="UP001058974">
    <property type="component" value="Chromosome 1"/>
</dbReference>
<dbReference type="GO" id="GO:0006355">
    <property type="term" value="P:regulation of DNA-templated transcription"/>
    <property type="evidence" value="ECO:0007669"/>
    <property type="project" value="InterPro"/>
</dbReference>
<reference evidence="6 7" key="1">
    <citation type="journal article" date="2022" name="Nat. Genet.">
        <title>Improved pea reference genome and pan-genome highlight genomic features and evolutionary characteristics.</title>
        <authorList>
            <person name="Yang T."/>
            <person name="Liu R."/>
            <person name="Luo Y."/>
            <person name="Hu S."/>
            <person name="Wang D."/>
            <person name="Wang C."/>
            <person name="Pandey M.K."/>
            <person name="Ge S."/>
            <person name="Xu Q."/>
            <person name="Li N."/>
            <person name="Li G."/>
            <person name="Huang Y."/>
            <person name="Saxena R.K."/>
            <person name="Ji Y."/>
            <person name="Li M."/>
            <person name="Yan X."/>
            <person name="He Y."/>
            <person name="Liu Y."/>
            <person name="Wang X."/>
            <person name="Xiang C."/>
            <person name="Varshney R.K."/>
            <person name="Ding H."/>
            <person name="Gao S."/>
            <person name="Zong X."/>
        </authorList>
    </citation>
    <scope>NUCLEOTIDE SEQUENCE [LARGE SCALE GENOMIC DNA]</scope>
    <source>
        <strain evidence="6 7">cv. Zhongwan 6</strain>
    </source>
</reference>